<name>A0AA97NPT2_PYRO3</name>
<feature type="chain" id="PRO_5041651808" description="Glycosyltransferase family 2 protein" evidence="10">
    <location>
        <begin position="26"/>
        <end position="694"/>
    </location>
</feature>
<feature type="transmembrane region" description="Helical" evidence="9">
    <location>
        <begin position="627"/>
        <end position="647"/>
    </location>
</feature>
<keyword evidence="7" id="KW-0325">Glycoprotein</keyword>
<evidence type="ECO:0000256" key="5">
    <source>
        <dbReference type="ARBA" id="ARBA00022989"/>
    </source>
</evidence>
<evidence type="ECO:0000256" key="1">
    <source>
        <dbReference type="ARBA" id="ARBA00004370"/>
    </source>
</evidence>
<proteinExistence type="predicted"/>
<evidence type="ECO:0008006" key="12">
    <source>
        <dbReference type="Google" id="ProtNLM"/>
    </source>
</evidence>
<protein>
    <recommendedName>
        <fullName evidence="12">Glycosyltransferase family 2 protein</fullName>
    </recommendedName>
</protein>
<accession>A0AA97NPT2</accession>
<evidence type="ECO:0000256" key="2">
    <source>
        <dbReference type="ARBA" id="ARBA00022676"/>
    </source>
</evidence>
<evidence type="ECO:0000313" key="11">
    <source>
        <dbReference type="EMBL" id="ELQ34062.1"/>
    </source>
</evidence>
<evidence type="ECO:0000256" key="10">
    <source>
        <dbReference type="SAM" id="SignalP"/>
    </source>
</evidence>
<keyword evidence="2" id="KW-0328">Glycosyltransferase</keyword>
<dbReference type="Proteomes" id="UP000011086">
    <property type="component" value="Unassembled WGS sequence"/>
</dbReference>
<sequence>MSWIVACAPVSALIGIMLMHGPTTSDKRSGNVRVPPAVFEPSLALCRLRRFSRSLKRLDTSASFFQRPLEERHAWVTVVVARSGVIFQSHKGSWVAVAANFDRSAVVYVDVDLIRDKRGRLIHACPAEKCDRVEFNSPLEQRLRSLFYRTKVHERMRVLRPRSDLLASGNCGVQYRLVMIGSLGHRPSRGPGVVNLAGMNERDYFRVRGSHRAPASPWRLPQRKSLCHDGSSLSEFPRRTEIQKYDCELCPPSTSRLKAHKAQANILSSPRLHRYIRLVVHCYSHWTYKSKPVPAKPSYKSDDVTAVIPTIHVNLDELRPCLKSILATNQHELIIVTTANKLEGLQRVANTLSPSNIRIFCTQDANKRIQVCEALREITTRITIMADDDVTWPSTIMPWILAPFEDPRIGGVGTCQRVKRVREGGFALRTWNWLGAAYIERRNFEISATHGIDGGTSCMSGRTGAYRSEILRDDEFLEGFVREQWCGKILKADDDNFVTRWLVSHQWKTWIQYEPECEVETTLENSSKFLYQCLRWARSNWRSNWTSLVKERYVWKQQWWCTYALHFSTFTSLAFVFDFLILAALWWGTECWDPLNRTLAFYVQLAFLGFSKVVKLVGLIRRCPADVVFLPVSIIFGYFHGLVKIYAGLTLNMTSWGSRPDSETSNVCRGNDVRDTHNSKTMKWQRSSSSRVSA</sequence>
<evidence type="ECO:0000256" key="4">
    <source>
        <dbReference type="ARBA" id="ARBA00022692"/>
    </source>
</evidence>
<reference evidence="11" key="1">
    <citation type="journal article" date="2012" name="PLoS Genet.">
        <title>Comparative analysis of the genomes of two field isolates of the rice blast fungus Magnaporthe oryzae.</title>
        <authorList>
            <person name="Xue M."/>
            <person name="Yang J."/>
            <person name="Li Z."/>
            <person name="Hu S."/>
            <person name="Yao N."/>
            <person name="Dean R.A."/>
            <person name="Zhao W."/>
            <person name="Shen M."/>
            <person name="Zhang H."/>
            <person name="Li C."/>
            <person name="Liu L."/>
            <person name="Cao L."/>
            <person name="Xu X."/>
            <person name="Xing Y."/>
            <person name="Hsiang T."/>
            <person name="Zhang Z."/>
            <person name="Xu J.R."/>
            <person name="Peng Y.L."/>
        </authorList>
    </citation>
    <scope>NUCLEOTIDE SEQUENCE</scope>
    <source>
        <strain evidence="11">Y34</strain>
    </source>
</reference>
<dbReference type="InterPro" id="IPR029044">
    <property type="entry name" value="Nucleotide-diphossugar_trans"/>
</dbReference>
<dbReference type="PANTHER" id="PTHR47844">
    <property type="entry name" value="SYNTHASE CPS1, PUTATIVE (AFU_ORTHOLOGUE AFUA_7G02500)-RELATED"/>
    <property type="match status" value="1"/>
</dbReference>
<dbReference type="CDD" id="cd06434">
    <property type="entry name" value="GT2_HAS"/>
    <property type="match status" value="1"/>
</dbReference>
<keyword evidence="3" id="KW-0808">Transferase</keyword>
<evidence type="ECO:0000256" key="9">
    <source>
        <dbReference type="SAM" id="Phobius"/>
    </source>
</evidence>
<evidence type="ECO:0000256" key="6">
    <source>
        <dbReference type="ARBA" id="ARBA00023136"/>
    </source>
</evidence>
<dbReference type="EMBL" id="JH793070">
    <property type="protein sequence ID" value="ELQ34062.1"/>
    <property type="molecule type" value="Genomic_DNA"/>
</dbReference>
<feature type="transmembrane region" description="Helical" evidence="9">
    <location>
        <begin position="560"/>
        <end position="587"/>
    </location>
</feature>
<feature type="transmembrane region" description="Helical" evidence="9">
    <location>
        <begin position="599"/>
        <end position="620"/>
    </location>
</feature>
<dbReference type="InterPro" id="IPR052427">
    <property type="entry name" value="Glycosyltrans_GT2/GT47"/>
</dbReference>
<feature type="region of interest" description="Disordered" evidence="8">
    <location>
        <begin position="659"/>
        <end position="680"/>
    </location>
</feature>
<keyword evidence="5 9" id="KW-1133">Transmembrane helix</keyword>
<dbReference type="GO" id="GO:0016020">
    <property type="term" value="C:membrane"/>
    <property type="evidence" value="ECO:0007669"/>
    <property type="project" value="UniProtKB-SubCell"/>
</dbReference>
<dbReference type="GO" id="GO:0016757">
    <property type="term" value="F:glycosyltransferase activity"/>
    <property type="evidence" value="ECO:0007669"/>
    <property type="project" value="UniProtKB-KW"/>
</dbReference>
<evidence type="ECO:0000256" key="7">
    <source>
        <dbReference type="ARBA" id="ARBA00023180"/>
    </source>
</evidence>
<evidence type="ECO:0000256" key="3">
    <source>
        <dbReference type="ARBA" id="ARBA00022679"/>
    </source>
</evidence>
<gene>
    <name evidence="11" type="ORF">OOU_Y34scaffold00808g5</name>
</gene>
<dbReference type="Pfam" id="PF13641">
    <property type="entry name" value="Glyco_tranf_2_3"/>
    <property type="match status" value="1"/>
</dbReference>
<dbReference type="AlphaFoldDB" id="A0AA97NPT2"/>
<feature type="compositionally biased region" description="Polar residues" evidence="8">
    <location>
        <begin position="659"/>
        <end position="668"/>
    </location>
</feature>
<keyword evidence="10" id="KW-0732">Signal</keyword>
<evidence type="ECO:0000256" key="8">
    <source>
        <dbReference type="SAM" id="MobiDB-lite"/>
    </source>
</evidence>
<keyword evidence="6 9" id="KW-0472">Membrane</keyword>
<dbReference type="SUPFAM" id="SSF53448">
    <property type="entry name" value="Nucleotide-diphospho-sugar transferases"/>
    <property type="match status" value="1"/>
</dbReference>
<organism evidence="11">
    <name type="scientific">Pyricularia oryzae (strain Y34)</name>
    <name type="common">Rice blast fungus</name>
    <name type="synonym">Magnaporthe oryzae</name>
    <dbReference type="NCBI Taxonomy" id="1143189"/>
    <lineage>
        <taxon>Eukaryota</taxon>
        <taxon>Fungi</taxon>
        <taxon>Dikarya</taxon>
        <taxon>Ascomycota</taxon>
        <taxon>Pezizomycotina</taxon>
        <taxon>Sordariomycetes</taxon>
        <taxon>Sordariomycetidae</taxon>
        <taxon>Magnaporthales</taxon>
        <taxon>Pyriculariaceae</taxon>
        <taxon>Pyricularia</taxon>
    </lineage>
</organism>
<dbReference type="PANTHER" id="PTHR47844:SF1">
    <property type="entry name" value="EXOSTOSIN-LIKE 2"/>
    <property type="match status" value="1"/>
</dbReference>
<comment type="subcellular location">
    <subcellularLocation>
        <location evidence="1">Membrane</location>
    </subcellularLocation>
</comment>
<keyword evidence="4 9" id="KW-0812">Transmembrane</keyword>
<feature type="signal peptide" evidence="10">
    <location>
        <begin position="1"/>
        <end position="25"/>
    </location>
</feature>